<dbReference type="InterPro" id="IPR007612">
    <property type="entry name" value="LOR"/>
</dbReference>
<evidence type="ECO:0008006" key="4">
    <source>
        <dbReference type="Google" id="ProtNLM"/>
    </source>
</evidence>
<dbReference type="PANTHER" id="PTHR31087">
    <property type="match status" value="1"/>
</dbReference>
<dbReference type="Pfam" id="PF04525">
    <property type="entry name" value="LOR"/>
    <property type="match status" value="1"/>
</dbReference>
<protein>
    <recommendedName>
        <fullName evidence="4">Protein LURP-one-related 4-like</fullName>
    </recommendedName>
</protein>
<name>A0ABC8RE95_9AQUA</name>
<reference evidence="2 3" key="1">
    <citation type="submission" date="2024-02" db="EMBL/GenBank/DDBJ databases">
        <authorList>
            <person name="Vignale AGUSTIN F."/>
            <person name="Sosa J E."/>
            <person name="Modenutti C."/>
        </authorList>
    </citation>
    <scope>NUCLEOTIDE SEQUENCE [LARGE SCALE GENOMIC DNA]</scope>
</reference>
<proteinExistence type="inferred from homology"/>
<dbReference type="Gene3D" id="2.40.160.200">
    <property type="entry name" value="LURP1-related"/>
    <property type="match status" value="1"/>
</dbReference>
<evidence type="ECO:0000313" key="2">
    <source>
        <dbReference type="EMBL" id="CAK9141870.1"/>
    </source>
</evidence>
<dbReference type="InterPro" id="IPR038595">
    <property type="entry name" value="LOR_sf"/>
</dbReference>
<dbReference type="InterPro" id="IPR025659">
    <property type="entry name" value="Tubby-like_C"/>
</dbReference>
<keyword evidence="3" id="KW-1185">Reference proteome</keyword>
<dbReference type="EMBL" id="CAUOFW020001181">
    <property type="protein sequence ID" value="CAK9141870.1"/>
    <property type="molecule type" value="Genomic_DNA"/>
</dbReference>
<evidence type="ECO:0000313" key="3">
    <source>
        <dbReference type="Proteomes" id="UP001642360"/>
    </source>
</evidence>
<evidence type="ECO:0000256" key="1">
    <source>
        <dbReference type="ARBA" id="ARBA00005437"/>
    </source>
</evidence>
<organism evidence="2 3">
    <name type="scientific">Ilex paraguariensis</name>
    <name type="common">yerba mate</name>
    <dbReference type="NCBI Taxonomy" id="185542"/>
    <lineage>
        <taxon>Eukaryota</taxon>
        <taxon>Viridiplantae</taxon>
        <taxon>Streptophyta</taxon>
        <taxon>Embryophyta</taxon>
        <taxon>Tracheophyta</taxon>
        <taxon>Spermatophyta</taxon>
        <taxon>Magnoliopsida</taxon>
        <taxon>eudicotyledons</taxon>
        <taxon>Gunneridae</taxon>
        <taxon>Pentapetalae</taxon>
        <taxon>asterids</taxon>
        <taxon>campanulids</taxon>
        <taxon>Aquifoliales</taxon>
        <taxon>Aquifoliaceae</taxon>
        <taxon>Ilex</taxon>
    </lineage>
</organism>
<gene>
    <name evidence="2" type="ORF">ILEXP_LOCUS9496</name>
</gene>
<comment type="similarity">
    <text evidence="1">Belongs to the LOR family.</text>
</comment>
<dbReference type="SUPFAM" id="SSF54518">
    <property type="entry name" value="Tubby C-terminal domain-like"/>
    <property type="match status" value="1"/>
</dbReference>
<dbReference type="Proteomes" id="UP001642360">
    <property type="component" value="Unassembled WGS sequence"/>
</dbReference>
<accession>A0ABC8RE95</accession>
<comment type="caution">
    <text evidence="2">The sequence shown here is derived from an EMBL/GenBank/DDBJ whole genome shotgun (WGS) entry which is preliminary data.</text>
</comment>
<dbReference type="AlphaFoldDB" id="A0ABC8RE95"/>
<sequence length="197" mass="22459">MAKVYPQTPACSSSYLTSKRETFTVWMKSLVFNGNGCTVFDSNGELVYRIDNYGEKCCHEVHLMNLRGEVLFSIRQQKLQIFGGWDGYKWSDSKMKERPWFQVRKYCKIFSKEIYCQVILGRDKAKSRCYRIVGLAGKAAFKIIDGHGAIVAEVREKQSSSGVLLGDDVWTLVVEPKTDHSLIMALVTVYGLIKHKL</sequence>
<dbReference type="PANTHER" id="PTHR31087:SF153">
    <property type="entry name" value="PROTEIN LURP-ONE-RELATED 11"/>
    <property type="match status" value="1"/>
</dbReference>